<evidence type="ECO:0000313" key="7">
    <source>
        <dbReference type="EnsemblMetazoa" id="BGLB019480-PA"/>
    </source>
</evidence>
<dbReference type="AlphaFoldDB" id="A0A2C9KGW4"/>
<dbReference type="Pfam" id="PF00001">
    <property type="entry name" value="7tm_1"/>
    <property type="match status" value="1"/>
</dbReference>
<keyword evidence="4 5" id="KW-0472">Membrane</keyword>
<feature type="transmembrane region" description="Helical" evidence="5">
    <location>
        <begin position="211"/>
        <end position="233"/>
    </location>
</feature>
<accession>A0A2C9KGW4</accession>
<feature type="transmembrane region" description="Helical" evidence="5">
    <location>
        <begin position="253"/>
        <end position="273"/>
    </location>
</feature>
<dbReference type="RefSeq" id="XP_013071569.2">
    <property type="nucleotide sequence ID" value="XM_013216115.2"/>
</dbReference>
<dbReference type="GO" id="GO:0004930">
    <property type="term" value="F:G protein-coupled receptor activity"/>
    <property type="evidence" value="ECO:0007669"/>
    <property type="project" value="InterPro"/>
</dbReference>
<keyword evidence="2 5" id="KW-0812">Transmembrane</keyword>
<dbReference type="SUPFAM" id="SSF81321">
    <property type="entry name" value="Family A G protein-coupled receptor-like"/>
    <property type="match status" value="1"/>
</dbReference>
<dbReference type="InterPro" id="IPR017452">
    <property type="entry name" value="GPCR_Rhodpsn_7TM"/>
</dbReference>
<protein>
    <recommendedName>
        <fullName evidence="6">G-protein coupled receptors family 1 profile domain-containing protein</fullName>
    </recommendedName>
</protein>
<evidence type="ECO:0000259" key="6">
    <source>
        <dbReference type="PROSITE" id="PS50262"/>
    </source>
</evidence>
<keyword evidence="3 5" id="KW-1133">Transmembrane helix</keyword>
<evidence type="ECO:0000256" key="2">
    <source>
        <dbReference type="ARBA" id="ARBA00022692"/>
    </source>
</evidence>
<dbReference type="PANTHER" id="PTHR46641">
    <property type="entry name" value="FMRFAMIDE RECEPTOR-RELATED"/>
    <property type="match status" value="1"/>
</dbReference>
<dbReference type="PANTHER" id="PTHR46641:SF18">
    <property type="entry name" value="G-PROTEIN COUPLED RECEPTORS FAMILY 1 PROFILE DOMAIN-CONTAINING PROTEIN"/>
    <property type="match status" value="1"/>
</dbReference>
<dbReference type="EnsemblMetazoa" id="BGLB019480-RA">
    <property type="protein sequence ID" value="BGLB019480-PA"/>
    <property type="gene ID" value="BGLB019480"/>
</dbReference>
<feature type="transmembrane region" description="Helical" evidence="5">
    <location>
        <begin position="113"/>
        <end position="133"/>
    </location>
</feature>
<feature type="transmembrane region" description="Helical" evidence="5">
    <location>
        <begin position="18"/>
        <end position="37"/>
    </location>
</feature>
<dbReference type="Proteomes" id="UP000076420">
    <property type="component" value="Unassembled WGS sequence"/>
</dbReference>
<dbReference type="OrthoDB" id="6156219at2759"/>
<sequence length="308" mass="35573">MMSVAILRRSGLRKPSNILLFGLVIADSMLQLMTINFSEILEYFGPDIKYPDLCGWQYDVGVNYFLVACAIAFYFISTWGQYVNTTIPMVITLERLLAVYMPMTFKKFVTPRTAKISVMFSFIVWLPWSVYYLTVFNVQVQRSEVMDFTSDALHIEDLDVYNIFYYYVSDILSSWVPISFVSIGCLFIAFKVRRTLQERKKLTAKQESVKWSGRTTVTLLTTCAVFSLTHIIYSFGNYFTQDSPTAVYYLQWQLLNTALLLNASSNFFVYIATNKRLFIIFKQIVSREHSKASGGGEISLLFQRSVNY</sequence>
<evidence type="ECO:0000256" key="1">
    <source>
        <dbReference type="ARBA" id="ARBA00004370"/>
    </source>
</evidence>
<proteinExistence type="predicted"/>
<dbReference type="GO" id="GO:0016020">
    <property type="term" value="C:membrane"/>
    <property type="evidence" value="ECO:0007669"/>
    <property type="project" value="UniProtKB-SubCell"/>
</dbReference>
<feature type="transmembrane region" description="Helical" evidence="5">
    <location>
        <begin position="58"/>
        <end position="76"/>
    </location>
</feature>
<feature type="domain" description="G-protein coupled receptors family 1 profile" evidence="6">
    <location>
        <begin position="1"/>
        <end position="270"/>
    </location>
</feature>
<gene>
    <name evidence="7" type="primary">106058658</name>
</gene>
<dbReference type="InterPro" id="IPR052954">
    <property type="entry name" value="GPCR-Ligand_Int"/>
</dbReference>
<dbReference type="PROSITE" id="PS50262">
    <property type="entry name" value="G_PROTEIN_RECEP_F1_2"/>
    <property type="match status" value="1"/>
</dbReference>
<dbReference type="VEuPathDB" id="VectorBase:BGLAX_030719"/>
<comment type="subcellular location">
    <subcellularLocation>
        <location evidence="1">Membrane</location>
    </subcellularLocation>
</comment>
<name>A0A2C9KGW4_BIOGL</name>
<feature type="transmembrane region" description="Helical" evidence="5">
    <location>
        <begin position="164"/>
        <end position="190"/>
    </location>
</feature>
<evidence type="ECO:0000256" key="5">
    <source>
        <dbReference type="SAM" id="Phobius"/>
    </source>
</evidence>
<dbReference type="Gene3D" id="1.20.1070.10">
    <property type="entry name" value="Rhodopsin 7-helix transmembrane proteins"/>
    <property type="match status" value="1"/>
</dbReference>
<dbReference type="KEGG" id="bgt:106058658"/>
<evidence type="ECO:0000313" key="8">
    <source>
        <dbReference type="Proteomes" id="UP000076420"/>
    </source>
</evidence>
<evidence type="ECO:0000256" key="3">
    <source>
        <dbReference type="ARBA" id="ARBA00022989"/>
    </source>
</evidence>
<organism evidence="7 8">
    <name type="scientific">Biomphalaria glabrata</name>
    <name type="common">Bloodfluke planorb</name>
    <name type="synonym">Freshwater snail</name>
    <dbReference type="NCBI Taxonomy" id="6526"/>
    <lineage>
        <taxon>Eukaryota</taxon>
        <taxon>Metazoa</taxon>
        <taxon>Spiralia</taxon>
        <taxon>Lophotrochozoa</taxon>
        <taxon>Mollusca</taxon>
        <taxon>Gastropoda</taxon>
        <taxon>Heterobranchia</taxon>
        <taxon>Euthyneura</taxon>
        <taxon>Panpulmonata</taxon>
        <taxon>Hygrophila</taxon>
        <taxon>Lymnaeoidea</taxon>
        <taxon>Planorbidae</taxon>
        <taxon>Biomphalaria</taxon>
    </lineage>
</organism>
<dbReference type="VEuPathDB" id="VectorBase:BGLB019480"/>
<dbReference type="InterPro" id="IPR000276">
    <property type="entry name" value="GPCR_Rhodpsn"/>
</dbReference>
<reference evidence="7" key="1">
    <citation type="submission" date="2020-05" db="UniProtKB">
        <authorList>
            <consortium name="EnsemblMetazoa"/>
        </authorList>
    </citation>
    <scope>IDENTIFICATION</scope>
    <source>
        <strain evidence="7">BB02</strain>
    </source>
</reference>
<evidence type="ECO:0000256" key="4">
    <source>
        <dbReference type="ARBA" id="ARBA00023136"/>
    </source>
</evidence>